<gene>
    <name evidence="2" type="ORF">EV214_103263</name>
</gene>
<dbReference type="EMBL" id="SLWV01000003">
    <property type="protein sequence ID" value="TCO79210.1"/>
    <property type="molecule type" value="Genomic_DNA"/>
</dbReference>
<dbReference type="Proteomes" id="UP000294919">
    <property type="component" value="Unassembled WGS sequence"/>
</dbReference>
<organism evidence="2 3">
    <name type="scientific">Marinisporobacter balticus</name>
    <dbReference type="NCBI Taxonomy" id="2018667"/>
    <lineage>
        <taxon>Bacteria</taxon>
        <taxon>Bacillati</taxon>
        <taxon>Bacillota</taxon>
        <taxon>Clostridia</taxon>
        <taxon>Peptostreptococcales</taxon>
        <taxon>Thermotaleaceae</taxon>
        <taxon>Marinisporobacter</taxon>
    </lineage>
</organism>
<evidence type="ECO:0000313" key="3">
    <source>
        <dbReference type="Proteomes" id="UP000294919"/>
    </source>
</evidence>
<evidence type="ECO:0000313" key="2">
    <source>
        <dbReference type="EMBL" id="TCO79210.1"/>
    </source>
</evidence>
<dbReference type="RefSeq" id="WP_132242998.1">
    <property type="nucleotide sequence ID" value="NZ_SLWV01000003.1"/>
</dbReference>
<proteinExistence type="predicted"/>
<protein>
    <recommendedName>
        <fullName evidence="4">Transporter</fullName>
    </recommendedName>
</protein>
<evidence type="ECO:0008006" key="4">
    <source>
        <dbReference type="Google" id="ProtNLM"/>
    </source>
</evidence>
<reference evidence="2 3" key="1">
    <citation type="submission" date="2019-03" db="EMBL/GenBank/DDBJ databases">
        <title>Genomic Encyclopedia of Type Strains, Phase IV (KMG-IV): sequencing the most valuable type-strain genomes for metagenomic binning, comparative biology and taxonomic classification.</title>
        <authorList>
            <person name="Goeker M."/>
        </authorList>
    </citation>
    <scope>NUCLEOTIDE SEQUENCE [LARGE SCALE GENOMIC DNA]</scope>
    <source>
        <strain evidence="2 3">DSM 102940</strain>
    </source>
</reference>
<dbReference type="OrthoDB" id="2068061at2"/>
<name>A0A4V2SCG0_9FIRM</name>
<keyword evidence="3" id="KW-1185">Reference proteome</keyword>
<evidence type="ECO:0000256" key="1">
    <source>
        <dbReference type="SAM" id="MobiDB-lite"/>
    </source>
</evidence>
<dbReference type="AlphaFoldDB" id="A0A4V2SCG0"/>
<sequence>MFNFFFNPFAPPPPPQYPPFGLPRMPPFTPGSGGPPLAPPPSKVPNQAPYKVDPGSIRRCRRKYTYIWLKNGDSFWFYPTYIGKKSISGYRWVGVWWVYYGTDLKKIESFVCV</sequence>
<accession>A0A4V2SCG0</accession>
<feature type="region of interest" description="Disordered" evidence="1">
    <location>
        <begin position="26"/>
        <end position="51"/>
    </location>
</feature>
<comment type="caution">
    <text evidence="2">The sequence shown here is derived from an EMBL/GenBank/DDBJ whole genome shotgun (WGS) entry which is preliminary data.</text>
</comment>